<evidence type="ECO:0000313" key="9">
    <source>
        <dbReference type="EMBL" id="ADI63194.1"/>
    </source>
</evidence>
<dbReference type="InterPro" id="IPR003395">
    <property type="entry name" value="RecF/RecN/SMC_N"/>
</dbReference>
<accession>D7E1G7</accession>
<dbReference type="InterPro" id="IPR036277">
    <property type="entry name" value="SMC_hinge_sf"/>
</dbReference>
<comment type="domain">
    <text evidence="6">Contains large globular domains required for ATP hydrolysis at each terminus and a third globular domain forming a flexible hinge near the middle of the molecule. These domains are separated by coiled-coil structures.</text>
</comment>
<evidence type="ECO:0000256" key="6">
    <source>
        <dbReference type="HAMAP-Rule" id="MF_01894"/>
    </source>
</evidence>
<evidence type="ECO:0000256" key="1">
    <source>
        <dbReference type="ARBA" id="ARBA00022490"/>
    </source>
</evidence>
<dbReference type="GO" id="GO:0007062">
    <property type="term" value="P:sister chromatid cohesion"/>
    <property type="evidence" value="ECO:0007669"/>
    <property type="project" value="InterPro"/>
</dbReference>
<name>D7E1G7_NOSA0</name>
<dbReference type="GO" id="GO:0005737">
    <property type="term" value="C:cytoplasm"/>
    <property type="evidence" value="ECO:0007669"/>
    <property type="project" value="UniProtKB-SubCell"/>
</dbReference>
<evidence type="ECO:0000256" key="5">
    <source>
        <dbReference type="ARBA" id="ARBA00023125"/>
    </source>
</evidence>
<comment type="subcellular location">
    <subcellularLocation>
        <location evidence="6">Cytoplasm</location>
    </subcellularLocation>
</comment>
<dbReference type="Gene3D" id="3.40.50.300">
    <property type="entry name" value="P-loop containing nucleotide triphosphate hydrolases"/>
    <property type="match status" value="2"/>
</dbReference>
<keyword evidence="5 6" id="KW-0238">DNA-binding</keyword>
<feature type="coiled-coil region" evidence="6">
    <location>
        <begin position="1023"/>
        <end position="1057"/>
    </location>
</feature>
<dbReference type="InterPro" id="IPR027417">
    <property type="entry name" value="P-loop_NTPase"/>
</dbReference>
<reference evidence="9 10" key="1">
    <citation type="journal article" date="2010" name="PLoS ONE">
        <title>Genome erosion in a nitrogen-fixing vertically transmitted endosymbiotic multicellular cyanobacterium.</title>
        <authorList>
            <person name="Ran L."/>
            <person name="Larsson J."/>
            <person name="Vigil-Stenman T."/>
            <person name="Nylander J.A."/>
            <person name="Ininbergs K."/>
            <person name="Zheng W.W."/>
            <person name="Lapidus A."/>
            <person name="Lowry S."/>
            <person name="Haselkorn R."/>
            <person name="Bergman B."/>
        </authorList>
    </citation>
    <scope>NUCLEOTIDE SEQUENCE [LARGE SCALE GENOMIC DNA]</scope>
    <source>
        <strain evidence="9 10">0708</strain>
    </source>
</reference>
<dbReference type="GO" id="GO:0003677">
    <property type="term" value="F:DNA binding"/>
    <property type="evidence" value="ECO:0007669"/>
    <property type="project" value="UniProtKB-UniRule"/>
</dbReference>
<dbReference type="AlphaFoldDB" id="D7E1G7"/>
<dbReference type="Gene3D" id="1.10.287.1490">
    <property type="match status" value="1"/>
</dbReference>
<dbReference type="GO" id="GO:0016887">
    <property type="term" value="F:ATP hydrolysis activity"/>
    <property type="evidence" value="ECO:0007669"/>
    <property type="project" value="InterPro"/>
</dbReference>
<comment type="similarity">
    <text evidence="6">Belongs to the SMC family.</text>
</comment>
<dbReference type="InterPro" id="IPR024704">
    <property type="entry name" value="SMC"/>
</dbReference>
<dbReference type="Pfam" id="PF02463">
    <property type="entry name" value="SMC_N"/>
    <property type="match status" value="1"/>
</dbReference>
<dbReference type="HOGENOM" id="CLU_001042_2_2_3"/>
<feature type="coiled-coil region" evidence="6">
    <location>
        <begin position="312"/>
        <end position="368"/>
    </location>
</feature>
<dbReference type="SUPFAM" id="SSF52540">
    <property type="entry name" value="P-loop containing nucleoside triphosphate hydrolases"/>
    <property type="match status" value="1"/>
</dbReference>
<evidence type="ECO:0000256" key="4">
    <source>
        <dbReference type="ARBA" id="ARBA00023054"/>
    </source>
</evidence>
<dbReference type="Gene3D" id="3.30.70.1620">
    <property type="match status" value="1"/>
</dbReference>
<dbReference type="HAMAP" id="MF_01894">
    <property type="entry name" value="Smc_prok"/>
    <property type="match status" value="1"/>
</dbReference>
<dbReference type="SUPFAM" id="SSF57997">
    <property type="entry name" value="Tropomyosin"/>
    <property type="match status" value="1"/>
</dbReference>
<evidence type="ECO:0000256" key="3">
    <source>
        <dbReference type="ARBA" id="ARBA00022840"/>
    </source>
</evidence>
<gene>
    <name evidence="6" type="primary">smc</name>
    <name evidence="9" type="ordered locus">Aazo_0744</name>
</gene>
<keyword evidence="3 6" id="KW-0067">ATP-binding</keyword>
<dbReference type="Pfam" id="PF06470">
    <property type="entry name" value="SMC_hinge"/>
    <property type="match status" value="1"/>
</dbReference>
<comment type="function">
    <text evidence="6">Required for chromosome condensation and partitioning.</text>
</comment>
<keyword evidence="2 6" id="KW-0547">Nucleotide-binding</keyword>
<keyword evidence="1 6" id="KW-0963">Cytoplasm</keyword>
<dbReference type="InterPro" id="IPR011890">
    <property type="entry name" value="SMC_prok"/>
</dbReference>
<dbReference type="NCBIfam" id="TIGR02169">
    <property type="entry name" value="SMC_prok_A"/>
    <property type="match status" value="1"/>
</dbReference>
<feature type="coiled-coil region" evidence="6">
    <location>
        <begin position="502"/>
        <end position="550"/>
    </location>
</feature>
<feature type="coiled-coil region" evidence="6">
    <location>
        <begin position="758"/>
        <end position="981"/>
    </location>
</feature>
<protein>
    <recommendedName>
        <fullName evidence="6">Chromosome partition protein Smc</fullName>
    </recommendedName>
</protein>
<dbReference type="PIRSF" id="PIRSF005719">
    <property type="entry name" value="SMC"/>
    <property type="match status" value="1"/>
</dbReference>
<feature type="compositionally biased region" description="Basic and acidic residues" evidence="7">
    <location>
        <begin position="99"/>
        <end position="108"/>
    </location>
</feature>
<dbReference type="GO" id="GO:0006260">
    <property type="term" value="P:DNA replication"/>
    <property type="evidence" value="ECO:0007669"/>
    <property type="project" value="UniProtKB-UniRule"/>
</dbReference>
<dbReference type="SMART" id="SM00968">
    <property type="entry name" value="SMC_hinge"/>
    <property type="match status" value="1"/>
</dbReference>
<dbReference type="KEGG" id="naz:Aazo_0744"/>
<feature type="binding site" evidence="6">
    <location>
        <begin position="33"/>
        <end position="40"/>
    </location>
    <ligand>
        <name>ATP</name>
        <dbReference type="ChEBI" id="CHEBI:30616"/>
    </ligand>
</feature>
<dbReference type="GO" id="GO:0007059">
    <property type="term" value="P:chromosome segregation"/>
    <property type="evidence" value="ECO:0007669"/>
    <property type="project" value="UniProtKB-UniRule"/>
</dbReference>
<dbReference type="InterPro" id="IPR010935">
    <property type="entry name" value="SMC_hinge"/>
</dbReference>
<evidence type="ECO:0000313" key="10">
    <source>
        <dbReference type="Proteomes" id="UP000001511"/>
    </source>
</evidence>
<dbReference type="EMBL" id="CP002059">
    <property type="protein sequence ID" value="ADI63194.1"/>
    <property type="molecule type" value="Genomic_DNA"/>
</dbReference>
<dbReference type="RefSeq" id="WP_013190212.1">
    <property type="nucleotide sequence ID" value="NC_014248.1"/>
</dbReference>
<dbReference type="STRING" id="551115.Aazo_0744"/>
<feature type="domain" description="SMC hinge" evidence="8">
    <location>
        <begin position="565"/>
        <end position="682"/>
    </location>
</feature>
<evidence type="ECO:0000259" key="8">
    <source>
        <dbReference type="SMART" id="SM00968"/>
    </source>
</evidence>
<dbReference type="GO" id="GO:0005524">
    <property type="term" value="F:ATP binding"/>
    <property type="evidence" value="ECO:0007669"/>
    <property type="project" value="UniProtKB-UniRule"/>
</dbReference>
<keyword evidence="4 6" id="KW-0175">Coiled coil</keyword>
<organism evidence="9 10">
    <name type="scientific">Nostoc azollae (strain 0708)</name>
    <name type="common">Anabaena azollae (strain 0708)</name>
    <dbReference type="NCBI Taxonomy" id="551115"/>
    <lineage>
        <taxon>Bacteria</taxon>
        <taxon>Bacillati</taxon>
        <taxon>Cyanobacteriota</taxon>
        <taxon>Cyanophyceae</taxon>
        <taxon>Nostocales</taxon>
        <taxon>Nostocaceae</taxon>
        <taxon>Trichormus</taxon>
    </lineage>
</organism>
<comment type="subunit">
    <text evidence="6">Homodimer.</text>
</comment>
<proteinExistence type="inferred from homology"/>
<dbReference type="GO" id="GO:0005694">
    <property type="term" value="C:chromosome"/>
    <property type="evidence" value="ECO:0007669"/>
    <property type="project" value="InterPro"/>
</dbReference>
<sequence length="1217" mass="138117">MVHIKRVELTNFKSFGGTTSVPLLPGCTVISGPNGSGKSNILDGLLFCLGLASSKGMRAERLPDLVNNAQKHKGRSSLEASVTVTFDLSDIVLCRKPEGEREEVKEVEEAGETGDIGEEEDNNSQSPVPSPQSPKEWSVTRRLRVTQQGTYTSNYYINGVSCTLTELHEQLQELRVYPEGYNVVLQGDVTSIISMNARERREIIDELAGVAAYDRKIIQAKSTLDKVKEREDSCRIIETELIVQRDRLGQEKAKAERYQKLRTEFVHKQSWQTVLSYRSLQVQHEKLTAQIQAGEQSFTDFTNQLHTVNSDISQKTLELEELNSRVKALGEEELLAVQSNLAIHEVERKEFQRQQRDLETALKESARRLMQTQEGIQQYQVSLSQAIEQQDVETAQVISFKQQRNETQQALEASRQAVAEIASASEAWVKQQTVLNRQIETLLQTLEPQRTEQAQLEERNTQLKQLIHEQSELIATLEPELADKQVECNQLETEFNASTVPIQNLAENLAATEQELQIQQETQKRLLQEQREKQRQLDKLEAQAQAQQEVQGTQASKIIIQSGLPGLCGLVVHLAKVEYRHHLALETAAGARLGHIVVEDDRVASAGIELLKQKRVGRATFLPLNKIQAPKFTPDLTLRYADGFVEYAMNLVECDRRYQEVFKYVFGNTVVFTTLEQARKQIGLYRIVTLDGELLETSGAMTGGSNTQRSALKFGIGEAKESEEVSSLKTRLADIDRVLDRCLEAISNLSSYSKKLSQEFIEERQARLEQQLRLEQLEKDIKTLTAQVETARCQLSQNTEKVTTAQTRLEILNRELPGLENQLQQLRHTLSELESSQTSSEWQQIQAVIKTQEQQLQGKETALRDAQEQLKSLENQQQRLQEKTQEAQTRVIEYQQEQTTVNNQLATVTSQLTELNSQITAIQADLKQLEENLGEEKKKRDITETGVRALLLRQQKLQWELEKLQETQEKRREDLTALQTQFRDLGAELPNPLPEVPAQVELEELQQELRSLAKRLQTMEPVNMLALEDYDKVQNRLQELTDKLHTLEAERTELLLRIENFTSLRQIAFKEAFDAVNENFQSIFATLSDGDGYLQLDNIEDPFNSGLNLVAHPKGKPVQRLASMSGGEKSLTALSFIFSLQRYRPSPFYAFDEVDMFLDGANVERLAKMIKQQAQQAQFIVVSLRRPMIQSAERTIGVTQARGAYTQVLGIKLQSSS</sequence>
<feature type="compositionally biased region" description="Acidic residues" evidence="7">
    <location>
        <begin position="109"/>
        <end position="122"/>
    </location>
</feature>
<dbReference type="OrthoDB" id="9808768at2"/>
<dbReference type="SUPFAM" id="SSF75553">
    <property type="entry name" value="Smc hinge domain"/>
    <property type="match status" value="1"/>
</dbReference>
<keyword evidence="10" id="KW-1185">Reference proteome</keyword>
<dbReference type="GO" id="GO:0030261">
    <property type="term" value="P:chromosome condensation"/>
    <property type="evidence" value="ECO:0007669"/>
    <property type="project" value="InterPro"/>
</dbReference>
<evidence type="ECO:0000256" key="2">
    <source>
        <dbReference type="ARBA" id="ARBA00022741"/>
    </source>
</evidence>
<dbReference type="Proteomes" id="UP000001511">
    <property type="component" value="Chromosome"/>
</dbReference>
<dbReference type="PANTHER" id="PTHR43977">
    <property type="entry name" value="STRUCTURAL MAINTENANCE OF CHROMOSOMES PROTEIN 3"/>
    <property type="match status" value="1"/>
</dbReference>
<evidence type="ECO:0000256" key="7">
    <source>
        <dbReference type="SAM" id="MobiDB-lite"/>
    </source>
</evidence>
<feature type="region of interest" description="Disordered" evidence="7">
    <location>
        <begin position="99"/>
        <end position="139"/>
    </location>
</feature>
<dbReference type="Gene3D" id="1.20.1060.20">
    <property type="match status" value="1"/>
</dbReference>
<dbReference type="eggNOG" id="COG1196">
    <property type="taxonomic scope" value="Bacteria"/>
</dbReference>